<dbReference type="PROSITE" id="PS50005">
    <property type="entry name" value="TPR"/>
    <property type="match status" value="1"/>
</dbReference>
<dbReference type="Gene3D" id="3.40.50.300">
    <property type="entry name" value="P-loop containing nucleotide triphosphate hydrolases"/>
    <property type="match status" value="1"/>
</dbReference>
<feature type="region of interest" description="Disordered" evidence="2">
    <location>
        <begin position="784"/>
        <end position="815"/>
    </location>
</feature>
<dbReference type="OrthoDB" id="329563at2759"/>
<dbReference type="InterPro" id="IPR027417">
    <property type="entry name" value="P-loop_NTPase"/>
</dbReference>
<keyword evidence="3" id="KW-0132">Cell division</keyword>
<evidence type="ECO:0000313" key="3">
    <source>
        <dbReference type="EMBL" id="KAF0768375.1"/>
    </source>
</evidence>
<feature type="compositionally biased region" description="Polar residues" evidence="2">
    <location>
        <begin position="429"/>
        <end position="440"/>
    </location>
</feature>
<dbReference type="InterPro" id="IPR040385">
    <property type="entry name" value="RABL6"/>
</dbReference>
<evidence type="ECO:0000313" key="4">
    <source>
        <dbReference type="Proteomes" id="UP000478052"/>
    </source>
</evidence>
<dbReference type="Gene3D" id="1.25.40.10">
    <property type="entry name" value="Tetratricopeptide repeat domain"/>
    <property type="match status" value="4"/>
</dbReference>
<dbReference type="PANTHER" id="PTHR14932">
    <property type="entry name" value="RAS GTPASE-RELATED"/>
    <property type="match status" value="1"/>
</dbReference>
<feature type="region of interest" description="Disordered" evidence="2">
    <location>
        <begin position="1147"/>
        <end position="1166"/>
    </location>
</feature>
<dbReference type="PANTHER" id="PTHR14932:SF1">
    <property type="entry name" value="RAB-LIKE PROTEIN 6"/>
    <property type="match status" value="1"/>
</dbReference>
<protein>
    <submittedName>
        <fullName evidence="3">Cell division cycle protein 27 isoform X3</fullName>
    </submittedName>
</protein>
<dbReference type="SUPFAM" id="SSF48452">
    <property type="entry name" value="TPR-like"/>
    <property type="match status" value="2"/>
</dbReference>
<dbReference type="InterPro" id="IPR011990">
    <property type="entry name" value="TPR-like_helical_dom_sf"/>
</dbReference>
<keyword evidence="1" id="KW-0802">TPR repeat</keyword>
<dbReference type="SMART" id="SM00028">
    <property type="entry name" value="TPR"/>
    <property type="match status" value="5"/>
</dbReference>
<feature type="non-terminal residue" evidence="3">
    <location>
        <position position="1166"/>
    </location>
</feature>
<evidence type="ECO:0000256" key="2">
    <source>
        <dbReference type="SAM" id="MobiDB-lite"/>
    </source>
</evidence>
<dbReference type="GO" id="GO:0005525">
    <property type="term" value="F:GTP binding"/>
    <property type="evidence" value="ECO:0007669"/>
    <property type="project" value="InterPro"/>
</dbReference>
<keyword evidence="3" id="KW-0131">Cell cycle</keyword>
<dbReference type="Proteomes" id="UP000478052">
    <property type="component" value="Unassembled WGS sequence"/>
</dbReference>
<dbReference type="Pfam" id="PF00515">
    <property type="entry name" value="TPR_1"/>
    <property type="match status" value="1"/>
</dbReference>
<reference evidence="3 4" key="1">
    <citation type="submission" date="2019-08" db="EMBL/GenBank/DDBJ databases">
        <title>Whole genome of Aphis craccivora.</title>
        <authorList>
            <person name="Voronova N.V."/>
            <person name="Shulinski R.S."/>
            <person name="Bandarenka Y.V."/>
            <person name="Zhorov D.G."/>
            <person name="Warner D."/>
        </authorList>
    </citation>
    <scope>NUCLEOTIDE SEQUENCE [LARGE SCALE GENOMIC DNA]</scope>
    <source>
        <strain evidence="3">180601</strain>
        <tissue evidence="3">Whole Body</tissue>
    </source>
</reference>
<dbReference type="AlphaFoldDB" id="A0A6G0ZCK0"/>
<dbReference type="GO" id="GO:0051301">
    <property type="term" value="P:cell division"/>
    <property type="evidence" value="ECO:0007669"/>
    <property type="project" value="UniProtKB-KW"/>
</dbReference>
<proteinExistence type="predicted"/>
<evidence type="ECO:0000256" key="1">
    <source>
        <dbReference type="PROSITE-ProRule" id="PRU00339"/>
    </source>
</evidence>
<feature type="region of interest" description="Disordered" evidence="2">
    <location>
        <begin position="429"/>
        <end position="486"/>
    </location>
</feature>
<dbReference type="SUPFAM" id="SSF52540">
    <property type="entry name" value="P-loop containing nucleoside triphosphate hydrolases"/>
    <property type="match status" value="1"/>
</dbReference>
<name>A0A6G0ZCK0_APHCR</name>
<sequence>MFSTLKRLANKTVEKDTTVNSATHPKALPQDLQLIKGDRNVGKTCLWNRLQGKPFLANYEETDEIQVAHIQWNYKNTEDIVKVEVWDVVDKGKRRPLTSSKSCDVLKTEHDKVKLSPVPVEDTPVLDAELVDVYRRTNGVLLVTLDYVYNELPKIPDNIPVLVLGNHCDMNHHRSINGDEIIYYLKTLNRSTPIRYAEVSMSNGFGLRLIYKWIGISFLQLQRENIMNHLETNGSETKIMTMELDVYQQSNEANYDEFLSRLSKQRRADAENKSVAPTLPLPLLNKPSPNIKEIKSPVENSKMMDSKTQDIAQKMFPGNKPNVVQTELRKDTKIPKEEPHIKAPSTININNLDDFIPDDELDKSFLEDSGHGDIVVKTSKETELNSDESDDDCGNPMVAGYQADIDPDDFTPDISRIKIEKNNIESNDINNWSSIQNTTRPRPEGGEDEESIPHIDGLSNVVTKKVKEKKGKSKSEKKNKKKTNNSKSEYENLECSNLALCNIPRRKIMCRIIYLLATCYYRSGKPSQAYTILSGKKIVSEKCKFLLARCCVDLHKLSEAETVLTGNVGDLISSSSCSSFIETIISDYGDSAPFALQLISHIWWRSERSHLAAEACRKALYLNPFLWQSFQDLCDRGVKPDPEPTKIFRADNLENFNKCLGSNSHVNSTPLSTYNLSYESINTFNSSTPAQKMVNMSVPSSNSSISSGIQPFTPDMNNAKAIFVRPLGRKVKVINENAYSPLTPSFGVFPLENSDNLSVCSSQSMVLVPSATLNETNDHKFISKRSSKPVFSQSGNTSNINNLGTQQITMPSSPMSHVVRRSSRIITNNCSVKENTKSPNKKFASPKSATRKIKSGLIPKKTVFADITERHPKERGVMEVETLTLAQQALNLQKKTTEGLLSLLRDIGIALPPRQYKTGFVLSMIGKAYCEQSDYLQSIKYFSEVKEHEPYRDTLMELYSTSLWHQQKEVALSALAQDMTALDRNSSSTWCVVGNCFSLQKEHQTAIKYFQRAIQVNPDFPYAYALLGNEYLVTEELEKAITCFQKAVWNRCYLSKTRTVQNSMDKPDQALHTLHIALTLEPKHPMCKYQRAQIYSKLGKLPEALYELEELKEIVPKESLVHKKLGNIHLALMNFNRATDLDPKGASNQIKEAIDPTNNQSPLDDS</sequence>
<dbReference type="GO" id="GO:0005634">
    <property type="term" value="C:nucleus"/>
    <property type="evidence" value="ECO:0007669"/>
    <property type="project" value="TreeGrafter"/>
</dbReference>
<feature type="repeat" description="TPR" evidence="1">
    <location>
        <begin position="987"/>
        <end position="1020"/>
    </location>
</feature>
<dbReference type="Pfam" id="PF12895">
    <property type="entry name" value="ANAPC3"/>
    <property type="match status" value="1"/>
</dbReference>
<accession>A0A6G0ZCK0</accession>
<gene>
    <name evidence="3" type="ORF">FWK35_00001600</name>
</gene>
<dbReference type="InterPro" id="IPR019734">
    <property type="entry name" value="TPR_rpt"/>
</dbReference>
<keyword evidence="4" id="KW-1185">Reference proteome</keyword>
<feature type="compositionally biased region" description="Basic residues" evidence="2">
    <location>
        <begin position="464"/>
        <end position="484"/>
    </location>
</feature>
<dbReference type="GO" id="GO:0005829">
    <property type="term" value="C:cytosol"/>
    <property type="evidence" value="ECO:0007669"/>
    <property type="project" value="TreeGrafter"/>
</dbReference>
<organism evidence="3 4">
    <name type="scientific">Aphis craccivora</name>
    <name type="common">Cowpea aphid</name>
    <dbReference type="NCBI Taxonomy" id="307492"/>
    <lineage>
        <taxon>Eukaryota</taxon>
        <taxon>Metazoa</taxon>
        <taxon>Ecdysozoa</taxon>
        <taxon>Arthropoda</taxon>
        <taxon>Hexapoda</taxon>
        <taxon>Insecta</taxon>
        <taxon>Pterygota</taxon>
        <taxon>Neoptera</taxon>
        <taxon>Paraneoptera</taxon>
        <taxon>Hemiptera</taxon>
        <taxon>Sternorrhyncha</taxon>
        <taxon>Aphidomorpha</taxon>
        <taxon>Aphidoidea</taxon>
        <taxon>Aphididae</taxon>
        <taxon>Aphidini</taxon>
        <taxon>Aphis</taxon>
        <taxon>Aphis</taxon>
    </lineage>
</organism>
<comment type="caution">
    <text evidence="3">The sequence shown here is derived from an EMBL/GenBank/DDBJ whole genome shotgun (WGS) entry which is preliminary data.</text>
</comment>
<feature type="compositionally biased region" description="Polar residues" evidence="2">
    <location>
        <begin position="789"/>
        <end position="815"/>
    </location>
</feature>
<dbReference type="EMBL" id="VUJU01000782">
    <property type="protein sequence ID" value="KAF0768375.1"/>
    <property type="molecule type" value="Genomic_DNA"/>
</dbReference>